<dbReference type="AlphaFoldDB" id="A0A2G8RCS6"/>
<dbReference type="NCBIfam" id="TIGR00360">
    <property type="entry name" value="ComEC_N-term"/>
    <property type="match status" value="1"/>
</dbReference>
<feature type="transmembrane region" description="Helical" evidence="6">
    <location>
        <begin position="342"/>
        <end position="359"/>
    </location>
</feature>
<dbReference type="InterPro" id="IPR004477">
    <property type="entry name" value="ComEC_N"/>
</dbReference>
<feature type="transmembrane region" description="Helical" evidence="6">
    <location>
        <begin position="394"/>
        <end position="417"/>
    </location>
</feature>
<feature type="transmembrane region" description="Helical" evidence="6">
    <location>
        <begin position="429"/>
        <end position="453"/>
    </location>
</feature>
<comment type="subcellular location">
    <subcellularLocation>
        <location evidence="1">Cell membrane</location>
        <topology evidence="1">Multi-pass membrane protein</topology>
    </subcellularLocation>
</comment>
<evidence type="ECO:0000256" key="4">
    <source>
        <dbReference type="ARBA" id="ARBA00022989"/>
    </source>
</evidence>
<evidence type="ECO:0008006" key="11">
    <source>
        <dbReference type="Google" id="ProtNLM"/>
    </source>
</evidence>
<feature type="domain" description="ComEC/Rec2-related protein" evidence="7">
    <location>
        <begin position="236"/>
        <end position="512"/>
    </location>
</feature>
<name>A0A2G8RCS6_9RHOB</name>
<dbReference type="Pfam" id="PF13567">
    <property type="entry name" value="DUF4131"/>
    <property type="match status" value="1"/>
</dbReference>
<feature type="transmembrane region" description="Helical" evidence="6">
    <location>
        <begin position="70"/>
        <end position="90"/>
    </location>
</feature>
<keyword evidence="4 6" id="KW-1133">Transmembrane helix</keyword>
<dbReference type="EMBL" id="AWWI01000100">
    <property type="protein sequence ID" value="PIL19359.1"/>
    <property type="molecule type" value="Genomic_DNA"/>
</dbReference>
<evidence type="ECO:0000256" key="2">
    <source>
        <dbReference type="ARBA" id="ARBA00022475"/>
    </source>
</evidence>
<comment type="caution">
    <text evidence="9">The sequence shown here is derived from an EMBL/GenBank/DDBJ whole genome shotgun (WGS) entry which is preliminary data.</text>
</comment>
<evidence type="ECO:0000256" key="5">
    <source>
        <dbReference type="ARBA" id="ARBA00023136"/>
    </source>
</evidence>
<evidence type="ECO:0000259" key="7">
    <source>
        <dbReference type="Pfam" id="PF03772"/>
    </source>
</evidence>
<feature type="transmembrane region" description="Helical" evidence="6">
    <location>
        <begin position="365"/>
        <end position="382"/>
    </location>
</feature>
<evidence type="ECO:0000313" key="9">
    <source>
        <dbReference type="EMBL" id="PIL19359.1"/>
    </source>
</evidence>
<feature type="transmembrane region" description="Helical" evidence="6">
    <location>
        <begin position="19"/>
        <end position="36"/>
    </location>
</feature>
<feature type="transmembrane region" description="Helical" evidence="6">
    <location>
        <begin position="256"/>
        <end position="282"/>
    </location>
</feature>
<proteinExistence type="predicted"/>
<feature type="transmembrane region" description="Helical" evidence="6">
    <location>
        <begin position="294"/>
        <end position="312"/>
    </location>
</feature>
<evidence type="ECO:0000256" key="1">
    <source>
        <dbReference type="ARBA" id="ARBA00004651"/>
    </source>
</evidence>
<dbReference type="Pfam" id="PF03772">
    <property type="entry name" value="Competence"/>
    <property type="match status" value="1"/>
</dbReference>
<dbReference type="GO" id="GO:0005886">
    <property type="term" value="C:plasma membrane"/>
    <property type="evidence" value="ECO:0007669"/>
    <property type="project" value="UniProtKB-SubCell"/>
</dbReference>
<dbReference type="Proteomes" id="UP000231259">
    <property type="component" value="Unassembled WGS sequence"/>
</dbReference>
<evidence type="ECO:0000259" key="8">
    <source>
        <dbReference type="Pfam" id="PF13567"/>
    </source>
</evidence>
<dbReference type="InterPro" id="IPR025405">
    <property type="entry name" value="DUF4131"/>
</dbReference>
<evidence type="ECO:0000256" key="3">
    <source>
        <dbReference type="ARBA" id="ARBA00022692"/>
    </source>
</evidence>
<gene>
    <name evidence="9" type="ORF">P775_14540</name>
</gene>
<feature type="transmembrane region" description="Helical" evidence="6">
    <location>
        <begin position="42"/>
        <end position="63"/>
    </location>
</feature>
<accession>A0A2G8RCS6</accession>
<organism evidence="9 10">
    <name type="scientific">Puniceibacterium antarcticum</name>
    <dbReference type="NCBI Taxonomy" id="1206336"/>
    <lineage>
        <taxon>Bacteria</taxon>
        <taxon>Pseudomonadati</taxon>
        <taxon>Pseudomonadota</taxon>
        <taxon>Alphaproteobacteria</taxon>
        <taxon>Rhodobacterales</taxon>
        <taxon>Paracoccaceae</taxon>
        <taxon>Puniceibacterium</taxon>
    </lineage>
</organism>
<dbReference type="PANTHER" id="PTHR30619">
    <property type="entry name" value="DNA INTERNALIZATION/COMPETENCE PROTEIN COMEC/REC2"/>
    <property type="match status" value="1"/>
</dbReference>
<sequence>MGRGVNALIDGLLRQRGHLFPWAPISLAIGIGWYFSFKSEPAGWMLWAMFGSATLILLISRWLGGIGGPLACGVALALLGVSIAGVRTHLVAGPLLTFRYYGAIEGRIVSIDRSSSDVMRLTLDHVVLGRMAPEHTPARVRVSLPGDTPFHPEPGALVMTTGHLSAPNGPVEPMGFDFRRNAWFERIGAVGYTRVPVLYLERDKAALPIFAARMALSEHVRAAIPGETGAFAAAIMTGDRSGMGQDTLQALRDSNLAHLLAISGLHMGLLAGFLFSGLRLMFLMAPPLALRWPIKKLAAVGALAGAAGYLALSGGNIATERAFIMVAVALIAVVLDRRALSLRAVAMAAMVVLVIWPEALLGPGFQMSFAATTALVAIFALMRELPERWRAHRWLAPVLAVCLSSFVAGAATAPIGIAHFNQMSHYGLLANLLSVPLMGMLVMPAAVLAALLLPFGLDWIALWPMQLGLDWILGVAHTVADWDGSVGYIATPVPSVLPILTLGALFVILWQGRSRWLGLLPVIVAIGLWQQGTRPLVLISQDGGLVGVMTDVGRALSKESGAGFVAENWLENDGDGADQVQAAGRWPHHEKDGIAIYDLRGLRLVHVQGKRALTQFTGCDARDIIVSSVALPTGLQCRTFEPERLSRTGATALIEDKKGLRLLSVSDVAGHRIWHGAGAIPAEPAPDQYVLIRPTSLP</sequence>
<keyword evidence="5 6" id="KW-0472">Membrane</keyword>
<dbReference type="InterPro" id="IPR052159">
    <property type="entry name" value="Competence_DNA_uptake"/>
</dbReference>
<feature type="transmembrane region" description="Helical" evidence="6">
    <location>
        <begin position="516"/>
        <end position="532"/>
    </location>
</feature>
<keyword evidence="10" id="KW-1185">Reference proteome</keyword>
<reference evidence="9 10" key="1">
    <citation type="submission" date="2013-09" db="EMBL/GenBank/DDBJ databases">
        <title>Genome sequencing of Phaeobacter antarcticus sp. nov. SM1211.</title>
        <authorList>
            <person name="Zhang X.-Y."/>
            <person name="Liu C."/>
            <person name="Chen X.-L."/>
            <person name="Xie B.-B."/>
            <person name="Qin Q.-L."/>
            <person name="Rong J.-C."/>
            <person name="Zhang Y.-Z."/>
        </authorList>
    </citation>
    <scope>NUCLEOTIDE SEQUENCE [LARGE SCALE GENOMIC DNA]</scope>
    <source>
        <strain evidence="9 10">SM1211</strain>
    </source>
</reference>
<feature type="transmembrane region" description="Helical" evidence="6">
    <location>
        <begin position="486"/>
        <end position="509"/>
    </location>
</feature>
<evidence type="ECO:0000313" key="10">
    <source>
        <dbReference type="Proteomes" id="UP000231259"/>
    </source>
</evidence>
<keyword evidence="2" id="KW-1003">Cell membrane</keyword>
<keyword evidence="3 6" id="KW-0812">Transmembrane</keyword>
<feature type="domain" description="DUF4131" evidence="8">
    <location>
        <begin position="40"/>
        <end position="194"/>
    </location>
</feature>
<protein>
    <recommendedName>
        <fullName evidence="11">ComEC/Rec2-related protein domain-containing protein</fullName>
    </recommendedName>
</protein>
<dbReference type="PANTHER" id="PTHR30619:SF1">
    <property type="entry name" value="RECOMBINATION PROTEIN 2"/>
    <property type="match status" value="1"/>
</dbReference>
<evidence type="ECO:0000256" key="6">
    <source>
        <dbReference type="SAM" id="Phobius"/>
    </source>
</evidence>
<feature type="transmembrane region" description="Helical" evidence="6">
    <location>
        <begin position="460"/>
        <end position="480"/>
    </location>
</feature>